<dbReference type="GO" id="GO:0044778">
    <property type="term" value="P:meiotic DNA integrity checkpoint signaling"/>
    <property type="evidence" value="ECO:0007669"/>
    <property type="project" value="TreeGrafter"/>
</dbReference>
<evidence type="ECO:0008006" key="5">
    <source>
        <dbReference type="Google" id="ProtNLM"/>
    </source>
</evidence>
<dbReference type="GO" id="GO:0000724">
    <property type="term" value="P:double-strand break repair via homologous recombination"/>
    <property type="evidence" value="ECO:0007669"/>
    <property type="project" value="TreeGrafter"/>
</dbReference>
<evidence type="ECO:0000256" key="1">
    <source>
        <dbReference type="ARBA" id="ARBA00004123"/>
    </source>
</evidence>
<dbReference type="EMBL" id="HG793127">
    <property type="protein sequence ID" value="CDK26752.1"/>
    <property type="molecule type" value="Genomic_DNA"/>
</dbReference>
<dbReference type="Proteomes" id="UP000019384">
    <property type="component" value="Unassembled WGS sequence"/>
</dbReference>
<sequence>MEINIDPLYQILRAYQRTNSHNLLFHLQKKTANKIGTYITNSKSAAFLSVFYDQQISMTSSVQHTFRIPIRLLKKDSDDRIQEPRSGDPALLLRLSKNITYLYKRIDRYKKAKHITLTVTKGGELSINIDHELRDVSMVWKKPLPIPAHSFDDVSSDSISLTLKLRDWKKGAKIAELSKTLMMMFLENQALVLHAFMDDEKKSEVLFYAGAFNA</sequence>
<comment type="subcellular location">
    <subcellularLocation>
        <location evidence="1">Nucleus</location>
    </subcellularLocation>
</comment>
<dbReference type="STRING" id="1382522.W6MNW4"/>
<keyword evidence="2" id="KW-0539">Nucleus</keyword>
<dbReference type="GO" id="GO:0033314">
    <property type="term" value="P:mitotic DNA replication checkpoint signaling"/>
    <property type="evidence" value="ECO:0007669"/>
    <property type="project" value="TreeGrafter"/>
</dbReference>
<dbReference type="GeneID" id="34520140"/>
<dbReference type="GO" id="GO:0030896">
    <property type="term" value="C:checkpoint clamp complex"/>
    <property type="evidence" value="ECO:0007669"/>
    <property type="project" value="InterPro"/>
</dbReference>
<evidence type="ECO:0000313" key="4">
    <source>
        <dbReference type="Proteomes" id="UP000019384"/>
    </source>
</evidence>
<reference evidence="3" key="2">
    <citation type="submission" date="2014-02" db="EMBL/GenBank/DDBJ databases">
        <title>Complete DNA sequence of /Kuraishia capsulata/ illustrates novel genomic features among budding yeasts (/Saccharomycotina/).</title>
        <authorList>
            <person name="Morales L."/>
            <person name="Noel B."/>
            <person name="Porcel B."/>
            <person name="Marcet-Houben M."/>
            <person name="Hullo M-F."/>
            <person name="Sacerdot C."/>
            <person name="Tekaia F."/>
            <person name="Leh-Louis V."/>
            <person name="Despons L."/>
            <person name="Khanna V."/>
            <person name="Aury J-M."/>
            <person name="Barbe V."/>
            <person name="Couloux A."/>
            <person name="Labadie K."/>
            <person name="Pelletier E."/>
            <person name="Souciet J-L."/>
            <person name="Boekhout T."/>
            <person name="Gabaldon T."/>
            <person name="Wincker P."/>
            <person name="Dujon B."/>
        </authorList>
    </citation>
    <scope>NUCLEOTIDE SEQUENCE</scope>
    <source>
        <strain evidence="3">CBS 1993</strain>
    </source>
</reference>
<dbReference type="PANTHER" id="PTHR12900:SF0">
    <property type="entry name" value="CHECKPOINT PROTEIN"/>
    <property type="match status" value="1"/>
</dbReference>
<dbReference type="GO" id="GO:0006289">
    <property type="term" value="P:nucleotide-excision repair"/>
    <property type="evidence" value="ECO:0007669"/>
    <property type="project" value="TreeGrafter"/>
</dbReference>
<dbReference type="GO" id="GO:0000723">
    <property type="term" value="P:telomere maintenance"/>
    <property type="evidence" value="ECO:0007669"/>
    <property type="project" value="TreeGrafter"/>
</dbReference>
<dbReference type="InterPro" id="IPR007150">
    <property type="entry name" value="HUS1/Mec3"/>
</dbReference>
<proteinExistence type="predicted"/>
<accession>W6MNW4</accession>
<dbReference type="RefSeq" id="XP_022458752.1">
    <property type="nucleotide sequence ID" value="XM_022603003.1"/>
</dbReference>
<dbReference type="PANTHER" id="PTHR12900">
    <property type="entry name" value="MITOTIC AND DNA DAMAGE CHECKPOINT PROTEIN HUS1"/>
    <property type="match status" value="1"/>
</dbReference>
<protein>
    <recommendedName>
        <fullName evidence="5">Checkpoint protein</fullName>
    </recommendedName>
</protein>
<name>W6MNW4_9ASCO</name>
<dbReference type="OrthoDB" id="419537at2759"/>
<organism evidence="3 4">
    <name type="scientific">Kuraishia capsulata CBS 1993</name>
    <dbReference type="NCBI Taxonomy" id="1382522"/>
    <lineage>
        <taxon>Eukaryota</taxon>
        <taxon>Fungi</taxon>
        <taxon>Dikarya</taxon>
        <taxon>Ascomycota</taxon>
        <taxon>Saccharomycotina</taxon>
        <taxon>Pichiomycetes</taxon>
        <taxon>Pichiales</taxon>
        <taxon>Pichiaceae</taxon>
        <taxon>Kuraishia</taxon>
    </lineage>
</organism>
<dbReference type="Gene3D" id="3.70.10.10">
    <property type="match status" value="1"/>
</dbReference>
<keyword evidence="4" id="KW-1185">Reference proteome</keyword>
<dbReference type="HOGENOM" id="CLU_074844_0_0_1"/>
<gene>
    <name evidence="3" type="ORF">KUCA_T00002726001</name>
</gene>
<evidence type="ECO:0000256" key="2">
    <source>
        <dbReference type="ARBA" id="ARBA00023242"/>
    </source>
</evidence>
<reference evidence="3" key="1">
    <citation type="submission" date="2013-12" db="EMBL/GenBank/DDBJ databases">
        <authorList>
            <person name="Genoscope - CEA"/>
        </authorList>
    </citation>
    <scope>NUCLEOTIDE SEQUENCE</scope>
    <source>
        <strain evidence="3">CBS 1993</strain>
    </source>
</reference>
<evidence type="ECO:0000313" key="3">
    <source>
        <dbReference type="EMBL" id="CDK26752.1"/>
    </source>
</evidence>
<dbReference type="GO" id="GO:0035861">
    <property type="term" value="C:site of double-strand break"/>
    <property type="evidence" value="ECO:0007669"/>
    <property type="project" value="TreeGrafter"/>
</dbReference>
<dbReference type="GO" id="GO:0031573">
    <property type="term" value="P:mitotic intra-S DNA damage checkpoint signaling"/>
    <property type="evidence" value="ECO:0007669"/>
    <property type="project" value="TreeGrafter"/>
</dbReference>
<dbReference type="AlphaFoldDB" id="W6MNW4"/>
<dbReference type="Pfam" id="PF04005">
    <property type="entry name" value="Hus1"/>
    <property type="match status" value="1"/>
</dbReference>